<dbReference type="EMBL" id="LRDH01000077">
    <property type="protein sequence ID" value="PPV16562.1"/>
    <property type="molecule type" value="Genomic_DNA"/>
</dbReference>
<evidence type="ECO:0000313" key="1">
    <source>
        <dbReference type="EMBL" id="PPV16562.1"/>
    </source>
</evidence>
<organism evidence="1 2">
    <name type="scientific">Clostridium butyricum</name>
    <dbReference type="NCBI Taxonomy" id="1492"/>
    <lineage>
        <taxon>Bacteria</taxon>
        <taxon>Bacillati</taxon>
        <taxon>Bacillota</taxon>
        <taxon>Clostridia</taxon>
        <taxon>Eubacteriales</taxon>
        <taxon>Clostridiaceae</taxon>
        <taxon>Clostridium</taxon>
    </lineage>
</organism>
<sequence length="369" mass="42965">MNIIFNSGFTEKSWFNIFKQIAEGLYEQAIKAPSNTNIEYKTKGLKFNYIEDDKVNACAWIYDNYDNIQINTGTLIKIFSLFYTAFSNRDIYKNIGNSQLESNEIIKGDFDPDKIELLFSGIPKDEDRVTIANLMSLFAFRYIFAHELGHLLNGHSYLLKTLYGTEHIDMILKDVLSKFSERKNEEYALDRRTLEMDADAFAATFSINNLIGLYQQQEKNGWYFDLLDNPIQIFELWAFAIHTIFMLFESSVPSNYDKLNFYLPNEARQILNLSAAESTIDGMRERGSFKCTDIEKKKIISAFTEGISKAEYFFNNTFNTKFNFIIKVSTSSEYQDYANGVGKHWNNNLRFKLKKYARCILYDPNGMEF</sequence>
<proteinExistence type="predicted"/>
<name>A0A2S7FDB7_CLOBU</name>
<comment type="caution">
    <text evidence="1">The sequence shown here is derived from an EMBL/GenBank/DDBJ whole genome shotgun (WGS) entry which is preliminary data.</text>
</comment>
<gene>
    <name evidence="1" type="ORF">AWN73_09845</name>
</gene>
<dbReference type="Proteomes" id="UP000238081">
    <property type="component" value="Unassembled WGS sequence"/>
</dbReference>
<dbReference type="AlphaFoldDB" id="A0A2S7FDB7"/>
<dbReference type="RefSeq" id="WP_043662924.1">
    <property type="nucleotide sequence ID" value="NZ_JSEG01000005.1"/>
</dbReference>
<reference evidence="1 2" key="1">
    <citation type="submission" date="2016-01" db="EMBL/GenBank/DDBJ databases">
        <title>Characterization of the Clostridium difficile lineages that are prevalent in Hong Kong and China.</title>
        <authorList>
            <person name="Kwok J.S.-L."/>
            <person name="Lam W.-Y."/>
            <person name="Ip M."/>
            <person name="Chan T.-F."/>
            <person name="Hawkey P.M."/>
            <person name="Tsui S.K.-W."/>
        </authorList>
    </citation>
    <scope>NUCLEOTIDE SEQUENCE [LARGE SCALE GENOMIC DNA]</scope>
    <source>
        <strain evidence="1 2">300064</strain>
    </source>
</reference>
<evidence type="ECO:0000313" key="2">
    <source>
        <dbReference type="Proteomes" id="UP000238081"/>
    </source>
</evidence>
<protein>
    <submittedName>
        <fullName evidence="1">Uncharacterized protein</fullName>
    </submittedName>
</protein>
<accession>A0A2S7FDB7</accession>